<dbReference type="InterPro" id="IPR031804">
    <property type="entry name" value="DUF4743"/>
</dbReference>
<reference evidence="5" key="1">
    <citation type="journal article" date="2019" name="Int. J. Syst. Evol. Microbiol.">
        <title>The Global Catalogue of Microorganisms (GCM) 10K type strain sequencing project: providing services to taxonomists for standard genome sequencing and annotation.</title>
        <authorList>
            <consortium name="The Broad Institute Genomics Platform"/>
            <consortium name="The Broad Institute Genome Sequencing Center for Infectious Disease"/>
            <person name="Wu L."/>
            <person name="Ma J."/>
        </authorList>
    </citation>
    <scope>NUCLEOTIDE SEQUENCE [LARGE SCALE GENOMIC DNA]</scope>
    <source>
        <strain evidence="5">NBRC 110044</strain>
    </source>
</reference>
<evidence type="ECO:0000256" key="2">
    <source>
        <dbReference type="ARBA" id="ARBA00022801"/>
    </source>
</evidence>
<dbReference type="PROSITE" id="PS00893">
    <property type="entry name" value="NUDIX_BOX"/>
    <property type="match status" value="1"/>
</dbReference>
<dbReference type="InterPro" id="IPR000086">
    <property type="entry name" value="NUDIX_hydrolase_dom"/>
</dbReference>
<dbReference type="InterPro" id="IPR020084">
    <property type="entry name" value="NUDIX_hydrolase_CS"/>
</dbReference>
<dbReference type="Gene3D" id="3.90.79.10">
    <property type="entry name" value="Nucleoside Triphosphate Pyrophosphohydrolase"/>
    <property type="match status" value="1"/>
</dbReference>
<dbReference type="Gene3D" id="3.30.750.160">
    <property type="match status" value="1"/>
</dbReference>
<dbReference type="Pfam" id="PF15916">
    <property type="entry name" value="DUF4743"/>
    <property type="match status" value="1"/>
</dbReference>
<dbReference type="EMBL" id="BSOG01000001">
    <property type="protein sequence ID" value="GLR11708.1"/>
    <property type="molecule type" value="Genomic_DNA"/>
</dbReference>
<comment type="caution">
    <text evidence="4">The sequence shown here is derived from an EMBL/GenBank/DDBJ whole genome shotgun (WGS) entry which is preliminary data.</text>
</comment>
<gene>
    <name evidence="4" type="ORF">GCM10007907_04980</name>
</gene>
<evidence type="ECO:0000313" key="5">
    <source>
        <dbReference type="Proteomes" id="UP001156706"/>
    </source>
</evidence>
<dbReference type="RefSeq" id="WP_284194850.1">
    <property type="nucleotide sequence ID" value="NZ_BSOG01000001.1"/>
</dbReference>
<feature type="domain" description="Nudix hydrolase" evidence="3">
    <location>
        <begin position="116"/>
        <end position="257"/>
    </location>
</feature>
<dbReference type="Proteomes" id="UP001156706">
    <property type="component" value="Unassembled WGS sequence"/>
</dbReference>
<keyword evidence="2" id="KW-0378">Hydrolase</keyword>
<sequence length="266" mass="29606">MSADEMLDRIAYWRQTQARFDTTGLLPWAVEGLAAGWVSPALADRLLQSELFLTEGRGLALDPRLGGPLMRSRALQELAEQLRDEGWIKGWRDERYDWMDDWGRVRFSLERSAFRTLGLCSRAIHVNGYIEDGGLWLGTRATHKSVDPGKLDNLTAGGIASGESPEDTLQRELAEEAGVPARLAGFARPVGILRSQRREPDGVHDELLYCYDLPLPDDFAPVNTDGEVSQFQLLQPPQVAEQLGAMTWDAAAVTVAWLGRWLDGEC</sequence>
<organism evidence="4 5">
    <name type="scientific">Chitinimonas prasina</name>
    <dbReference type="NCBI Taxonomy" id="1434937"/>
    <lineage>
        <taxon>Bacteria</taxon>
        <taxon>Pseudomonadati</taxon>
        <taxon>Pseudomonadota</taxon>
        <taxon>Betaproteobacteria</taxon>
        <taxon>Neisseriales</taxon>
        <taxon>Chitinibacteraceae</taxon>
        <taxon>Chitinimonas</taxon>
    </lineage>
</organism>
<comment type="cofactor">
    <cofactor evidence="1">
        <name>Mg(2+)</name>
        <dbReference type="ChEBI" id="CHEBI:18420"/>
    </cofactor>
</comment>
<dbReference type="Pfam" id="PF00293">
    <property type="entry name" value="NUDIX"/>
    <property type="match status" value="1"/>
</dbReference>
<protein>
    <recommendedName>
        <fullName evidence="3">Nudix hydrolase domain-containing protein</fullName>
    </recommendedName>
</protein>
<evidence type="ECO:0000256" key="1">
    <source>
        <dbReference type="ARBA" id="ARBA00001946"/>
    </source>
</evidence>
<evidence type="ECO:0000313" key="4">
    <source>
        <dbReference type="EMBL" id="GLR11708.1"/>
    </source>
</evidence>
<accession>A0ABQ5YDM4</accession>
<dbReference type="SUPFAM" id="SSF55811">
    <property type="entry name" value="Nudix"/>
    <property type="match status" value="1"/>
</dbReference>
<keyword evidence="5" id="KW-1185">Reference proteome</keyword>
<dbReference type="PROSITE" id="PS51462">
    <property type="entry name" value="NUDIX"/>
    <property type="match status" value="1"/>
</dbReference>
<dbReference type="CDD" id="cd03676">
    <property type="entry name" value="NUDIX_Tnr3_like"/>
    <property type="match status" value="1"/>
</dbReference>
<proteinExistence type="predicted"/>
<name>A0ABQ5YDM4_9NEIS</name>
<evidence type="ECO:0000259" key="3">
    <source>
        <dbReference type="PROSITE" id="PS51462"/>
    </source>
</evidence>
<dbReference type="InterPro" id="IPR015797">
    <property type="entry name" value="NUDIX_hydrolase-like_dom_sf"/>
</dbReference>